<organism evidence="1">
    <name type="scientific">Siphoviridae sp. ctulf7</name>
    <dbReference type="NCBI Taxonomy" id="2826505"/>
    <lineage>
        <taxon>Viruses</taxon>
        <taxon>Duplodnaviria</taxon>
        <taxon>Heunggongvirae</taxon>
        <taxon>Uroviricota</taxon>
        <taxon>Caudoviricetes</taxon>
    </lineage>
</organism>
<protein>
    <submittedName>
        <fullName evidence="1">Uncharacterized protein</fullName>
    </submittedName>
</protein>
<reference evidence="1" key="1">
    <citation type="journal article" date="2021" name="Proc. Natl. Acad. Sci. U.S.A.">
        <title>A Catalog of Tens of Thousands of Viruses from Human Metagenomes Reveals Hidden Associations with Chronic Diseases.</title>
        <authorList>
            <person name="Tisza M.J."/>
            <person name="Buck C.B."/>
        </authorList>
    </citation>
    <scope>NUCLEOTIDE SEQUENCE</scope>
    <source>
        <strain evidence="1">Ctulf7</strain>
    </source>
</reference>
<accession>A0A8S5M526</accession>
<proteinExistence type="predicted"/>
<name>A0A8S5M526_9CAUD</name>
<evidence type="ECO:0000313" key="1">
    <source>
        <dbReference type="EMBL" id="DAD77425.1"/>
    </source>
</evidence>
<dbReference type="EMBL" id="BK014825">
    <property type="protein sequence ID" value="DAD77425.1"/>
    <property type="molecule type" value="Genomic_DNA"/>
</dbReference>
<sequence length="263" mass="29536">MADNYYFSVDKDTREVYIPTAKSLFGVAGDKDSNVLHFRVPRKLSDVLDLNDAELKINWRNANNETSYYLVADKTIDGDMCEFSWVLENTLMGYKGTVYFIVCARIVNSEGKVIRDWNSRLGKGTIEDGFHPTTAPVPVEVEDQILQLLKIVNDKQSEVMNACDGYLKQIQDEGQSQINAIDTKGNSLLEKLDTITFIDKNDIDEICGKEYGEWGGDTPVSIDYETIVNKPKINSVTLEGNKMLEDLGIGTVDNSDILELLNQ</sequence>